<dbReference type="InterPro" id="IPR020539">
    <property type="entry name" value="RNase_P_CS"/>
</dbReference>
<gene>
    <name evidence="7" type="primary">rnpA</name>
    <name evidence="9" type="ORF">CBF29_07035</name>
</gene>
<dbReference type="RefSeq" id="WP_126808896.1">
    <property type="nucleotide sequence ID" value="NZ_NGKA01000009.1"/>
</dbReference>
<evidence type="ECO:0000256" key="6">
    <source>
        <dbReference type="ARBA" id="ARBA00022884"/>
    </source>
</evidence>
<dbReference type="EC" id="3.1.26.5" evidence="7 8"/>
<dbReference type="InterPro" id="IPR000100">
    <property type="entry name" value="RNase_P"/>
</dbReference>
<evidence type="ECO:0000256" key="8">
    <source>
        <dbReference type="NCBIfam" id="TIGR00188"/>
    </source>
</evidence>
<dbReference type="GO" id="GO:0000049">
    <property type="term" value="F:tRNA binding"/>
    <property type="evidence" value="ECO:0007669"/>
    <property type="project" value="UniProtKB-UniRule"/>
</dbReference>
<accession>A0A430AUZ2</accession>
<dbReference type="GO" id="GO:0001682">
    <property type="term" value="P:tRNA 5'-leader removal"/>
    <property type="evidence" value="ECO:0007669"/>
    <property type="project" value="UniProtKB-UniRule"/>
</dbReference>
<comment type="subunit">
    <text evidence="7">Consists of a catalytic RNA component (M1 or rnpB) and a protein subunit.</text>
</comment>
<evidence type="ECO:0000256" key="7">
    <source>
        <dbReference type="HAMAP-Rule" id="MF_00227"/>
    </source>
</evidence>
<dbReference type="Pfam" id="PF00825">
    <property type="entry name" value="Ribonuclease_P"/>
    <property type="match status" value="1"/>
</dbReference>
<keyword evidence="6 7" id="KW-0694">RNA-binding</keyword>
<dbReference type="GO" id="GO:0042781">
    <property type="term" value="F:3'-tRNA processing endoribonuclease activity"/>
    <property type="evidence" value="ECO:0007669"/>
    <property type="project" value="TreeGrafter"/>
</dbReference>
<keyword evidence="10" id="KW-1185">Reference proteome</keyword>
<comment type="caution">
    <text evidence="9">The sequence shown here is derived from an EMBL/GenBank/DDBJ whole genome shotgun (WGS) entry which is preliminary data.</text>
</comment>
<dbReference type="OrthoDB" id="9810867at2"/>
<dbReference type="Gene3D" id="3.30.230.10">
    <property type="match status" value="1"/>
</dbReference>
<name>A0A430AUZ2_9ENTE</name>
<comment type="function">
    <text evidence="1 7">RNaseP catalyzes the removal of the 5'-leader sequence from pre-tRNA to produce the mature 5'-terminus. It can also cleave other RNA substrates such as 4.5S RNA. The protein component plays an auxiliary but essential role in vivo by binding to the 5'-leader sequence and broadening the substrate specificity of the ribozyme.</text>
</comment>
<keyword evidence="2 7" id="KW-0819">tRNA processing</keyword>
<dbReference type="NCBIfam" id="TIGR00188">
    <property type="entry name" value="rnpA"/>
    <property type="match status" value="1"/>
</dbReference>
<keyword evidence="4 7" id="KW-0255">Endonuclease</keyword>
<dbReference type="HAMAP" id="MF_00227">
    <property type="entry name" value="RNase_P"/>
    <property type="match status" value="1"/>
</dbReference>
<evidence type="ECO:0000256" key="4">
    <source>
        <dbReference type="ARBA" id="ARBA00022759"/>
    </source>
</evidence>
<evidence type="ECO:0000313" key="9">
    <source>
        <dbReference type="EMBL" id="RSU11865.1"/>
    </source>
</evidence>
<protein>
    <recommendedName>
        <fullName evidence="7 8">Ribonuclease P protein component</fullName>
        <shortName evidence="7">RNase P protein</shortName>
        <shortName evidence="7">RNaseP protein</shortName>
        <ecNumber evidence="7 8">3.1.26.5</ecNumber>
    </recommendedName>
    <alternativeName>
        <fullName evidence="7">Protein C5</fullName>
    </alternativeName>
</protein>
<organism evidence="9 10">
    <name type="scientific">Vagococcus elongatus</name>
    <dbReference type="NCBI Taxonomy" id="180344"/>
    <lineage>
        <taxon>Bacteria</taxon>
        <taxon>Bacillati</taxon>
        <taxon>Bacillota</taxon>
        <taxon>Bacilli</taxon>
        <taxon>Lactobacillales</taxon>
        <taxon>Enterococcaceae</taxon>
        <taxon>Vagococcus</taxon>
    </lineage>
</organism>
<comment type="similarity">
    <text evidence="7">Belongs to the RnpA family.</text>
</comment>
<evidence type="ECO:0000256" key="3">
    <source>
        <dbReference type="ARBA" id="ARBA00022722"/>
    </source>
</evidence>
<dbReference type="GO" id="GO:0004526">
    <property type="term" value="F:ribonuclease P activity"/>
    <property type="evidence" value="ECO:0007669"/>
    <property type="project" value="UniProtKB-UniRule"/>
</dbReference>
<evidence type="ECO:0000256" key="2">
    <source>
        <dbReference type="ARBA" id="ARBA00022694"/>
    </source>
</evidence>
<comment type="catalytic activity">
    <reaction evidence="7">
        <text>Endonucleolytic cleavage of RNA, removing 5'-extranucleotides from tRNA precursor.</text>
        <dbReference type="EC" id="3.1.26.5"/>
    </reaction>
</comment>
<reference evidence="9 10" key="1">
    <citation type="submission" date="2017-05" db="EMBL/GenBank/DDBJ databases">
        <title>Vagococcus spp. assemblies.</title>
        <authorList>
            <person name="Gulvik C.A."/>
        </authorList>
    </citation>
    <scope>NUCLEOTIDE SEQUENCE [LARGE SCALE GENOMIC DNA]</scope>
    <source>
        <strain evidence="9 10">CCUG 51432</strain>
    </source>
</reference>
<dbReference type="FunFam" id="3.30.230.10:FF:000021">
    <property type="entry name" value="Ribonuclease P protein component"/>
    <property type="match status" value="1"/>
</dbReference>
<evidence type="ECO:0000313" key="10">
    <source>
        <dbReference type="Proteomes" id="UP000287605"/>
    </source>
</evidence>
<dbReference type="GO" id="GO:0030677">
    <property type="term" value="C:ribonuclease P complex"/>
    <property type="evidence" value="ECO:0007669"/>
    <property type="project" value="TreeGrafter"/>
</dbReference>
<evidence type="ECO:0000256" key="5">
    <source>
        <dbReference type="ARBA" id="ARBA00022801"/>
    </source>
</evidence>
<dbReference type="Proteomes" id="UP000287605">
    <property type="component" value="Unassembled WGS sequence"/>
</dbReference>
<sequence>MKKKYRIKKETEFREIMNERHSFANKNLVVYIKKREGSFFRVGLSVGKKVGNAVERNKVKRFLRLALTEMREEIDSNYDLILIARPAILTLSYEEVKKNIHHVLSLANVIKR</sequence>
<dbReference type="EMBL" id="NGKA01000009">
    <property type="protein sequence ID" value="RSU11865.1"/>
    <property type="molecule type" value="Genomic_DNA"/>
</dbReference>
<dbReference type="SUPFAM" id="SSF54211">
    <property type="entry name" value="Ribosomal protein S5 domain 2-like"/>
    <property type="match status" value="1"/>
</dbReference>
<dbReference type="PANTHER" id="PTHR33992">
    <property type="entry name" value="RIBONUCLEASE P PROTEIN COMPONENT"/>
    <property type="match status" value="1"/>
</dbReference>
<dbReference type="PANTHER" id="PTHR33992:SF1">
    <property type="entry name" value="RIBONUCLEASE P PROTEIN COMPONENT"/>
    <property type="match status" value="1"/>
</dbReference>
<evidence type="ECO:0000256" key="1">
    <source>
        <dbReference type="ARBA" id="ARBA00002663"/>
    </source>
</evidence>
<dbReference type="InterPro" id="IPR014721">
    <property type="entry name" value="Ribsml_uS5_D2-typ_fold_subgr"/>
</dbReference>
<dbReference type="AlphaFoldDB" id="A0A430AUZ2"/>
<keyword evidence="5 7" id="KW-0378">Hydrolase</keyword>
<dbReference type="PROSITE" id="PS00648">
    <property type="entry name" value="RIBONUCLEASE_P"/>
    <property type="match status" value="1"/>
</dbReference>
<keyword evidence="3 7" id="KW-0540">Nuclease</keyword>
<dbReference type="InterPro" id="IPR020568">
    <property type="entry name" value="Ribosomal_Su5_D2-typ_SF"/>
</dbReference>
<proteinExistence type="inferred from homology"/>